<dbReference type="GO" id="GO:0048038">
    <property type="term" value="F:quinone binding"/>
    <property type="evidence" value="ECO:0007669"/>
    <property type="project" value="TreeGrafter"/>
</dbReference>
<dbReference type="InterPro" id="IPR057326">
    <property type="entry name" value="KR_dom"/>
</dbReference>
<proteinExistence type="inferred from homology"/>
<dbReference type="PRINTS" id="PR00080">
    <property type="entry name" value="SDRFAMILY"/>
</dbReference>
<accession>A0A1H2N5Y2</accession>
<dbReference type="Gene3D" id="3.40.50.720">
    <property type="entry name" value="NAD(P)-binding Rossmann-like Domain"/>
    <property type="match status" value="1"/>
</dbReference>
<sequence length="260" mass="26804">MSPVDRVGAVNPDFSLRGETVLVSGATGGLGRPIAIAAARAGADVVVHHLDQPAVAEEVRAGVEGLGCSALVVEGDLTLDAEVDAVFEAVARRFGRCTCLVNNAGMMVQADLADMTRAQWEATLASDLTSPMTMTQRFAAQDLEVGSVVNVASQLAFKGARGFSAYVAAKAGLVGLTRSLAREIGPRIRVNAVAPGPVVTPLIADLVDDEAWVRDRTGGSVTGTLHEPDQIAPAVVFLASPAASLLHGQTLHLNGGGVMF</sequence>
<gene>
    <name evidence="4" type="ORF">SAMN04488544_3349</name>
</gene>
<dbReference type="PANTHER" id="PTHR42760">
    <property type="entry name" value="SHORT-CHAIN DEHYDROGENASES/REDUCTASES FAMILY MEMBER"/>
    <property type="match status" value="1"/>
</dbReference>
<reference evidence="5" key="1">
    <citation type="submission" date="2016-10" db="EMBL/GenBank/DDBJ databases">
        <authorList>
            <person name="Varghese N."/>
            <person name="Submissions S."/>
        </authorList>
    </citation>
    <scope>NUCLEOTIDE SEQUENCE [LARGE SCALE GENOMIC DNA]</scope>
    <source>
        <strain evidence="5">DSM 21743</strain>
    </source>
</reference>
<dbReference type="InterPro" id="IPR036291">
    <property type="entry name" value="NAD(P)-bd_dom_sf"/>
</dbReference>
<dbReference type="FunFam" id="3.40.50.720:FF:000084">
    <property type="entry name" value="Short-chain dehydrogenase reductase"/>
    <property type="match status" value="1"/>
</dbReference>
<dbReference type="Proteomes" id="UP000198825">
    <property type="component" value="Chromosome I"/>
</dbReference>
<evidence type="ECO:0000256" key="2">
    <source>
        <dbReference type="ARBA" id="ARBA00023002"/>
    </source>
</evidence>
<protein>
    <submittedName>
        <fullName evidence="4">3-oxoacyl-[acyl-carrier protein] reductase</fullName>
    </submittedName>
</protein>
<dbReference type="GO" id="GO:0006633">
    <property type="term" value="P:fatty acid biosynthetic process"/>
    <property type="evidence" value="ECO:0007669"/>
    <property type="project" value="TreeGrafter"/>
</dbReference>
<name>A0A1H2N5Y2_9ACTN</name>
<keyword evidence="5" id="KW-1185">Reference proteome</keyword>
<feature type="domain" description="Ketoreductase" evidence="3">
    <location>
        <begin position="19"/>
        <end position="202"/>
    </location>
</feature>
<dbReference type="InterPro" id="IPR020904">
    <property type="entry name" value="Sc_DH/Rdtase_CS"/>
</dbReference>
<dbReference type="PANTHER" id="PTHR42760:SF133">
    <property type="entry name" value="3-OXOACYL-[ACYL-CARRIER-PROTEIN] REDUCTASE"/>
    <property type="match status" value="1"/>
</dbReference>
<dbReference type="PRINTS" id="PR00081">
    <property type="entry name" value="GDHRDH"/>
</dbReference>
<dbReference type="InterPro" id="IPR002347">
    <property type="entry name" value="SDR_fam"/>
</dbReference>
<dbReference type="AlphaFoldDB" id="A0A1H2N5Y2"/>
<comment type="similarity">
    <text evidence="1">Belongs to the short-chain dehydrogenases/reductases (SDR) family.</text>
</comment>
<dbReference type="OrthoDB" id="9804774at2"/>
<dbReference type="GO" id="GO:0016616">
    <property type="term" value="F:oxidoreductase activity, acting on the CH-OH group of donors, NAD or NADP as acceptor"/>
    <property type="evidence" value="ECO:0007669"/>
    <property type="project" value="TreeGrafter"/>
</dbReference>
<organism evidence="4 5">
    <name type="scientific">Microlunatus sagamiharensis</name>
    <dbReference type="NCBI Taxonomy" id="546874"/>
    <lineage>
        <taxon>Bacteria</taxon>
        <taxon>Bacillati</taxon>
        <taxon>Actinomycetota</taxon>
        <taxon>Actinomycetes</taxon>
        <taxon>Propionibacteriales</taxon>
        <taxon>Propionibacteriaceae</taxon>
        <taxon>Microlunatus</taxon>
    </lineage>
</organism>
<evidence type="ECO:0000313" key="4">
    <source>
        <dbReference type="EMBL" id="SDV00638.1"/>
    </source>
</evidence>
<dbReference type="SMART" id="SM00822">
    <property type="entry name" value="PKS_KR"/>
    <property type="match status" value="1"/>
</dbReference>
<dbReference type="STRING" id="546874.SAMN04488544_3349"/>
<evidence type="ECO:0000259" key="3">
    <source>
        <dbReference type="SMART" id="SM00822"/>
    </source>
</evidence>
<dbReference type="PROSITE" id="PS00061">
    <property type="entry name" value="ADH_SHORT"/>
    <property type="match status" value="1"/>
</dbReference>
<dbReference type="CDD" id="cd05233">
    <property type="entry name" value="SDR_c"/>
    <property type="match status" value="1"/>
</dbReference>
<dbReference type="SUPFAM" id="SSF51735">
    <property type="entry name" value="NAD(P)-binding Rossmann-fold domains"/>
    <property type="match status" value="1"/>
</dbReference>
<dbReference type="Pfam" id="PF13561">
    <property type="entry name" value="adh_short_C2"/>
    <property type="match status" value="1"/>
</dbReference>
<keyword evidence="2" id="KW-0560">Oxidoreductase</keyword>
<dbReference type="EMBL" id="LT629799">
    <property type="protein sequence ID" value="SDV00638.1"/>
    <property type="molecule type" value="Genomic_DNA"/>
</dbReference>
<evidence type="ECO:0000313" key="5">
    <source>
        <dbReference type="Proteomes" id="UP000198825"/>
    </source>
</evidence>
<dbReference type="RefSeq" id="WP_157720036.1">
    <property type="nucleotide sequence ID" value="NZ_LT629799.1"/>
</dbReference>
<evidence type="ECO:0000256" key="1">
    <source>
        <dbReference type="ARBA" id="ARBA00006484"/>
    </source>
</evidence>